<reference evidence="2" key="1">
    <citation type="submission" date="2016-07" db="EMBL/GenBank/DDBJ databases">
        <title>Nontailed viruses are major unrecognized killers of bacteria in the ocean.</title>
        <authorList>
            <person name="Kauffman K."/>
            <person name="Hussain F."/>
            <person name="Yang J."/>
            <person name="Arevalo P."/>
            <person name="Brown J."/>
            <person name="Cutler M."/>
            <person name="Kelly L."/>
            <person name="Polz M.F."/>
        </authorList>
    </citation>
    <scope>NUCLEOTIDE SEQUENCE [LARGE SCALE GENOMIC DNA]</scope>
    <source>
        <strain evidence="2">10N.286.54.F3</strain>
    </source>
</reference>
<accession>A0A2N7CD71</accession>
<comment type="caution">
    <text evidence="1">The sequence shown here is derived from an EMBL/GenBank/DDBJ whole genome shotgun (WGS) entry which is preliminary data.</text>
</comment>
<evidence type="ECO:0000313" key="1">
    <source>
        <dbReference type="EMBL" id="PMF20324.1"/>
    </source>
</evidence>
<dbReference type="Proteomes" id="UP000235405">
    <property type="component" value="Unassembled WGS sequence"/>
</dbReference>
<organism evidence="1 2">
    <name type="scientific">Vibrio splendidus</name>
    <dbReference type="NCBI Taxonomy" id="29497"/>
    <lineage>
        <taxon>Bacteria</taxon>
        <taxon>Pseudomonadati</taxon>
        <taxon>Pseudomonadota</taxon>
        <taxon>Gammaproteobacteria</taxon>
        <taxon>Vibrionales</taxon>
        <taxon>Vibrionaceae</taxon>
        <taxon>Vibrio</taxon>
    </lineage>
</organism>
<dbReference type="AlphaFoldDB" id="A0A2N7CD71"/>
<proteinExistence type="predicted"/>
<evidence type="ECO:0000313" key="2">
    <source>
        <dbReference type="Proteomes" id="UP000235405"/>
    </source>
</evidence>
<sequence length="104" mass="12628">MIFESQYWKEPLLESARWLSKLRLSEGSRESTYVRLEKELMIGFYSVRKLIETIKISDSTKEIKFDIEWHKNIKNVDWLNHAFLHENYDLTKSCREQRAESRET</sequence>
<dbReference type="EMBL" id="MCSW01000179">
    <property type="protein sequence ID" value="PMF20324.1"/>
    <property type="molecule type" value="Genomic_DNA"/>
</dbReference>
<protein>
    <submittedName>
        <fullName evidence="1">Uncharacterized protein</fullName>
    </submittedName>
</protein>
<name>A0A2N7CD71_VIBSP</name>
<gene>
    <name evidence="1" type="ORF">BCV19_11195</name>
</gene>